<protein>
    <submittedName>
        <fullName evidence="1">Uncharacterized protein</fullName>
    </submittedName>
</protein>
<reference evidence="2" key="1">
    <citation type="submission" date="2017-02" db="EMBL/GenBank/DDBJ databases">
        <title>Comparative genomics and description of representatives of a novel lineage of planctomycetes thriving in anoxic sediments.</title>
        <authorList>
            <person name="Spring S."/>
            <person name="Bunk B."/>
            <person name="Sproer C."/>
        </authorList>
    </citation>
    <scope>NUCLEOTIDE SEQUENCE [LARGE SCALE GENOMIC DNA]</scope>
    <source>
        <strain evidence="2">SM-Chi-D1</strain>
    </source>
</reference>
<dbReference type="AlphaFoldDB" id="A0A1Q2MIC8"/>
<gene>
    <name evidence="1" type="ORF">SMSP2_02850</name>
</gene>
<dbReference type="Proteomes" id="UP000188181">
    <property type="component" value="Chromosome"/>
</dbReference>
<dbReference type="KEGG" id="pbas:SMSP2_02850"/>
<organism evidence="1 2">
    <name type="scientific">Limihaloglobus sulfuriphilus</name>
    <dbReference type="NCBI Taxonomy" id="1851148"/>
    <lineage>
        <taxon>Bacteria</taxon>
        <taxon>Pseudomonadati</taxon>
        <taxon>Planctomycetota</taxon>
        <taxon>Phycisphaerae</taxon>
        <taxon>Sedimentisphaerales</taxon>
        <taxon>Sedimentisphaeraceae</taxon>
        <taxon>Limihaloglobus</taxon>
    </lineage>
</organism>
<sequence>MSINHCLCLNQPLYNSSLVWQSDIIDKQVKNGSDDLLPPVPKIFNQRESAQSADFKLVYYPLPDFFTVWPSRRATSMIALELSFSHCFSPQGIGSIRLSVLAAIRHNLFTKSRDTTPSNSGETTSKSISLISSAPPQAYEPNMTPKLMLIPDLDTAFRYLAAIFTTGSLTILKPLRSFLYISQAEHMPDRRVSACSL</sequence>
<accession>A0A1Q2MIC8</accession>
<evidence type="ECO:0000313" key="1">
    <source>
        <dbReference type="EMBL" id="AQQ72465.1"/>
    </source>
</evidence>
<proteinExistence type="predicted"/>
<dbReference type="EMBL" id="CP019646">
    <property type="protein sequence ID" value="AQQ72465.1"/>
    <property type="molecule type" value="Genomic_DNA"/>
</dbReference>
<name>A0A1Q2MIC8_9BACT</name>
<evidence type="ECO:0000313" key="2">
    <source>
        <dbReference type="Proteomes" id="UP000188181"/>
    </source>
</evidence>
<keyword evidence="2" id="KW-1185">Reference proteome</keyword>